<protein>
    <submittedName>
        <fullName evidence="10">Glycosyltransferase family 2 protein</fullName>
    </submittedName>
</protein>
<reference evidence="10 11" key="1">
    <citation type="submission" date="2022-03" db="EMBL/GenBank/DDBJ databases">
        <title>Hymenobactersp. isolated from the air.</title>
        <authorList>
            <person name="Won M."/>
            <person name="Kwon S.-W."/>
        </authorList>
    </citation>
    <scope>NUCLEOTIDE SEQUENCE [LARGE SCALE GENOMIC DNA]</scope>
    <source>
        <strain evidence="10 11">KACC 21982</strain>
    </source>
</reference>
<keyword evidence="6 8" id="KW-1133">Transmembrane helix</keyword>
<accession>A0ABY4D076</accession>
<gene>
    <name evidence="10" type="ORF">MTX78_04875</name>
</gene>
<feature type="transmembrane region" description="Helical" evidence="8">
    <location>
        <begin position="252"/>
        <end position="273"/>
    </location>
</feature>
<sequence>MSWLAIANCLLDKVQRFRIILMPKISVIVPCYFNEGNIPVTVPGLVANEANFPAGTEFEYVFVDDGSRDLTLQALLEARAQYPDRIKVIELVGNVGSYNAIVAGIAHATGDCMSVITADMQDPPELMVQMFDYWQQGFKLVIGNRQDREETGLAKIFAETFHWLMKHLALNNIPDGGFDFVFFDRQVADEVVKMHERNSNVFYLMVWLGYTYINIPYVRRKREIGKSRWTLQKKIKLFIDSLLSFSYFPIRAISVVGLLLGVVALVYGLYIIGLKVFDPHGPAGWTTLMVVVLFVSAFQMIALGVIGEYVWRGLDASRSRPLYVVKNKYGIGSENNKLY</sequence>
<dbReference type="PANTHER" id="PTHR48090">
    <property type="entry name" value="UNDECAPRENYL-PHOSPHATE 4-DEOXY-4-FORMAMIDO-L-ARABINOSE TRANSFERASE-RELATED"/>
    <property type="match status" value="1"/>
</dbReference>
<evidence type="ECO:0000256" key="7">
    <source>
        <dbReference type="ARBA" id="ARBA00023136"/>
    </source>
</evidence>
<evidence type="ECO:0000256" key="1">
    <source>
        <dbReference type="ARBA" id="ARBA00022475"/>
    </source>
</evidence>
<dbReference type="InterPro" id="IPR050256">
    <property type="entry name" value="Glycosyltransferase_2"/>
</dbReference>
<dbReference type="InterPro" id="IPR001173">
    <property type="entry name" value="Glyco_trans_2-like"/>
</dbReference>
<name>A0ABY4D076_9BACT</name>
<evidence type="ECO:0000256" key="4">
    <source>
        <dbReference type="ARBA" id="ARBA00022692"/>
    </source>
</evidence>
<evidence type="ECO:0000256" key="2">
    <source>
        <dbReference type="ARBA" id="ARBA00022676"/>
    </source>
</evidence>
<dbReference type="InterPro" id="IPR029044">
    <property type="entry name" value="Nucleotide-diphossugar_trans"/>
</dbReference>
<feature type="transmembrane region" description="Helical" evidence="8">
    <location>
        <begin position="201"/>
        <end position="218"/>
    </location>
</feature>
<feature type="domain" description="Glycosyltransferase 2-like" evidence="9">
    <location>
        <begin position="26"/>
        <end position="189"/>
    </location>
</feature>
<dbReference type="Gene3D" id="3.90.550.10">
    <property type="entry name" value="Spore Coat Polysaccharide Biosynthesis Protein SpsA, Chain A"/>
    <property type="match status" value="1"/>
</dbReference>
<dbReference type="Proteomes" id="UP000831113">
    <property type="component" value="Chromosome"/>
</dbReference>
<evidence type="ECO:0000256" key="3">
    <source>
        <dbReference type="ARBA" id="ARBA00022679"/>
    </source>
</evidence>
<evidence type="ECO:0000256" key="5">
    <source>
        <dbReference type="ARBA" id="ARBA00022985"/>
    </source>
</evidence>
<evidence type="ECO:0000256" key="8">
    <source>
        <dbReference type="SAM" id="Phobius"/>
    </source>
</evidence>
<organism evidence="10 11">
    <name type="scientific">Hymenobacter tibetensis</name>
    <dbReference type="NCBI Taxonomy" id="497967"/>
    <lineage>
        <taxon>Bacteria</taxon>
        <taxon>Pseudomonadati</taxon>
        <taxon>Bacteroidota</taxon>
        <taxon>Cytophagia</taxon>
        <taxon>Cytophagales</taxon>
        <taxon>Hymenobacteraceae</taxon>
        <taxon>Hymenobacter</taxon>
    </lineage>
</organism>
<keyword evidence="2" id="KW-0328">Glycosyltransferase</keyword>
<feature type="transmembrane region" description="Helical" evidence="8">
    <location>
        <begin position="285"/>
        <end position="311"/>
    </location>
</feature>
<dbReference type="SUPFAM" id="SSF53448">
    <property type="entry name" value="Nucleotide-diphospho-sugar transferases"/>
    <property type="match status" value="1"/>
</dbReference>
<keyword evidence="5" id="KW-0448">Lipopolysaccharide biosynthesis</keyword>
<evidence type="ECO:0000313" key="10">
    <source>
        <dbReference type="EMBL" id="UOG75933.1"/>
    </source>
</evidence>
<dbReference type="CDD" id="cd04187">
    <property type="entry name" value="DPM1_like_bac"/>
    <property type="match status" value="1"/>
</dbReference>
<dbReference type="PANTHER" id="PTHR48090:SF3">
    <property type="entry name" value="UNDECAPRENYL-PHOSPHATE 4-DEOXY-4-FORMAMIDO-L-ARABINOSE TRANSFERASE"/>
    <property type="match status" value="1"/>
</dbReference>
<dbReference type="EMBL" id="CP094669">
    <property type="protein sequence ID" value="UOG75933.1"/>
    <property type="molecule type" value="Genomic_DNA"/>
</dbReference>
<evidence type="ECO:0000259" key="9">
    <source>
        <dbReference type="Pfam" id="PF00535"/>
    </source>
</evidence>
<evidence type="ECO:0000313" key="11">
    <source>
        <dbReference type="Proteomes" id="UP000831113"/>
    </source>
</evidence>
<keyword evidence="4 8" id="KW-0812">Transmembrane</keyword>
<dbReference type="RefSeq" id="WP_243800418.1">
    <property type="nucleotide sequence ID" value="NZ_CP094669.1"/>
</dbReference>
<keyword evidence="3" id="KW-0808">Transferase</keyword>
<keyword evidence="11" id="KW-1185">Reference proteome</keyword>
<dbReference type="Pfam" id="PF00535">
    <property type="entry name" value="Glycos_transf_2"/>
    <property type="match status" value="1"/>
</dbReference>
<proteinExistence type="predicted"/>
<evidence type="ECO:0000256" key="6">
    <source>
        <dbReference type="ARBA" id="ARBA00022989"/>
    </source>
</evidence>
<keyword evidence="7 8" id="KW-0472">Membrane</keyword>
<keyword evidence="1" id="KW-1003">Cell membrane</keyword>